<protein>
    <submittedName>
        <fullName evidence="1">Uncharacterized protein</fullName>
    </submittedName>
</protein>
<evidence type="ECO:0000313" key="2">
    <source>
        <dbReference type="Proteomes" id="UP000199642"/>
    </source>
</evidence>
<proteinExistence type="predicted"/>
<name>A0A1I2NNF0_9BACT</name>
<accession>A0A1I2NNF0</accession>
<dbReference type="Proteomes" id="UP000199642">
    <property type="component" value="Unassembled WGS sequence"/>
</dbReference>
<keyword evidence="2" id="KW-1185">Reference proteome</keyword>
<evidence type="ECO:0000313" key="1">
    <source>
        <dbReference type="EMBL" id="SFG05168.1"/>
    </source>
</evidence>
<gene>
    <name evidence="1" type="ORF">SAMN04487988_101218</name>
</gene>
<organism evidence="1 2">
    <name type="scientific">Algoriphagus hitonicola</name>
    <dbReference type="NCBI Taxonomy" id="435880"/>
    <lineage>
        <taxon>Bacteria</taxon>
        <taxon>Pseudomonadati</taxon>
        <taxon>Bacteroidota</taxon>
        <taxon>Cytophagia</taxon>
        <taxon>Cytophagales</taxon>
        <taxon>Cyclobacteriaceae</taxon>
        <taxon>Algoriphagus</taxon>
    </lineage>
</organism>
<reference evidence="2" key="1">
    <citation type="submission" date="2016-10" db="EMBL/GenBank/DDBJ databases">
        <authorList>
            <person name="Varghese N."/>
            <person name="Submissions S."/>
        </authorList>
    </citation>
    <scope>NUCLEOTIDE SEQUENCE [LARGE SCALE GENOMIC DNA]</scope>
    <source>
        <strain evidence="2">DSM 19315</strain>
    </source>
</reference>
<dbReference type="EMBL" id="FOPC01000001">
    <property type="protein sequence ID" value="SFG05168.1"/>
    <property type="molecule type" value="Genomic_DNA"/>
</dbReference>
<sequence length="49" mass="5835">MNIRNSASSQIFFDNRVGRPMSEDRSLLKVNFQADFWWFNFFTGKEADN</sequence>
<dbReference type="AlphaFoldDB" id="A0A1I2NNF0"/>
<dbReference type="STRING" id="435880.SAMN04487988_101218"/>